<organism evidence="1 2">
    <name type="scientific">Nonomuraea guangzhouensis</name>
    <dbReference type="NCBI Taxonomy" id="1291555"/>
    <lineage>
        <taxon>Bacteria</taxon>
        <taxon>Bacillati</taxon>
        <taxon>Actinomycetota</taxon>
        <taxon>Actinomycetes</taxon>
        <taxon>Streptosporangiales</taxon>
        <taxon>Streptosporangiaceae</taxon>
        <taxon>Nonomuraea</taxon>
    </lineage>
</organism>
<comment type="caution">
    <text evidence="1">The sequence shown here is derived from an EMBL/GenBank/DDBJ whole genome shotgun (WGS) entry which is preliminary data.</text>
</comment>
<evidence type="ECO:0008006" key="3">
    <source>
        <dbReference type="Google" id="ProtNLM"/>
    </source>
</evidence>
<gene>
    <name evidence="1" type="ORF">ACFSJ0_39620</name>
</gene>
<name>A0ABW4GKA3_9ACTN</name>
<proteinExistence type="predicted"/>
<evidence type="ECO:0000313" key="1">
    <source>
        <dbReference type="EMBL" id="MFD1543212.1"/>
    </source>
</evidence>
<keyword evidence="2" id="KW-1185">Reference proteome</keyword>
<accession>A0ABW4GKA3</accession>
<reference evidence="2" key="1">
    <citation type="journal article" date="2019" name="Int. J. Syst. Evol. Microbiol.">
        <title>The Global Catalogue of Microorganisms (GCM) 10K type strain sequencing project: providing services to taxonomists for standard genome sequencing and annotation.</title>
        <authorList>
            <consortium name="The Broad Institute Genomics Platform"/>
            <consortium name="The Broad Institute Genome Sequencing Center for Infectious Disease"/>
            <person name="Wu L."/>
            <person name="Ma J."/>
        </authorList>
    </citation>
    <scope>NUCLEOTIDE SEQUENCE [LARGE SCALE GENOMIC DNA]</scope>
    <source>
        <strain evidence="2">CGMCC 1.15399</strain>
    </source>
</reference>
<sequence>MRTTGPETIIASHAKPGESVRTAFTAYVNAGLRRRVIGATDRRLIVVRSGYFSLSDKGLLWADPIDQVALYGSYTVWRNSGLNTGNAYVRIRRADGSTVTFNPRDSFIGQTGSAEANIKKLFALISGRV</sequence>
<evidence type="ECO:0000313" key="2">
    <source>
        <dbReference type="Proteomes" id="UP001597097"/>
    </source>
</evidence>
<dbReference type="Proteomes" id="UP001597097">
    <property type="component" value="Unassembled WGS sequence"/>
</dbReference>
<dbReference type="RefSeq" id="WP_219536092.1">
    <property type="nucleotide sequence ID" value="NZ_JAHKRM010000028.1"/>
</dbReference>
<dbReference type="EMBL" id="JBHUCM010000038">
    <property type="protein sequence ID" value="MFD1543212.1"/>
    <property type="molecule type" value="Genomic_DNA"/>
</dbReference>
<protein>
    <recommendedName>
        <fullName evidence="3">YokE-like PH domain-containing protein</fullName>
    </recommendedName>
</protein>